<protein>
    <recommendedName>
        <fullName evidence="9">Periplasmic chaperone PpiD</fullName>
    </recommendedName>
    <alternativeName>
        <fullName evidence="10">Periplasmic folding chaperone</fullName>
    </alternativeName>
</protein>
<dbReference type="InterPro" id="IPR046357">
    <property type="entry name" value="PPIase_dom_sf"/>
</dbReference>
<dbReference type="Pfam" id="PF13616">
    <property type="entry name" value="Rotamase_3"/>
    <property type="match status" value="1"/>
</dbReference>
<keyword evidence="6" id="KW-0472">Membrane</keyword>
<dbReference type="Proteomes" id="UP001177769">
    <property type="component" value="Chromosome"/>
</dbReference>
<keyword evidence="2" id="KW-1003">Cell membrane</keyword>
<dbReference type="SUPFAM" id="SSF109998">
    <property type="entry name" value="Triger factor/SurA peptide-binding domain-like"/>
    <property type="match status" value="1"/>
</dbReference>
<dbReference type="AlphaFoldDB" id="A0AA95SMI6"/>
<evidence type="ECO:0000256" key="8">
    <source>
        <dbReference type="ARBA" id="ARBA00038408"/>
    </source>
</evidence>
<dbReference type="Gene3D" id="3.10.50.40">
    <property type="match status" value="1"/>
</dbReference>
<evidence type="ECO:0000256" key="5">
    <source>
        <dbReference type="ARBA" id="ARBA00022989"/>
    </source>
</evidence>
<evidence type="ECO:0000256" key="1">
    <source>
        <dbReference type="ARBA" id="ARBA00004382"/>
    </source>
</evidence>
<evidence type="ECO:0000256" key="6">
    <source>
        <dbReference type="ARBA" id="ARBA00023136"/>
    </source>
</evidence>
<dbReference type="Gene3D" id="1.10.4030.10">
    <property type="entry name" value="Porin chaperone SurA, peptide-binding domain"/>
    <property type="match status" value="1"/>
</dbReference>
<dbReference type="Pfam" id="PF13624">
    <property type="entry name" value="SurA_N_3"/>
    <property type="match status" value="1"/>
</dbReference>
<evidence type="ECO:0000256" key="11">
    <source>
        <dbReference type="PROSITE-ProRule" id="PRU00278"/>
    </source>
</evidence>
<keyword evidence="14" id="KW-1185">Reference proteome</keyword>
<dbReference type="PROSITE" id="PS50198">
    <property type="entry name" value="PPIC_PPIASE_2"/>
    <property type="match status" value="1"/>
</dbReference>
<dbReference type="EMBL" id="CP116346">
    <property type="protein sequence ID" value="WIT11452.1"/>
    <property type="molecule type" value="Genomic_DNA"/>
</dbReference>
<keyword evidence="3" id="KW-0997">Cell inner membrane</keyword>
<evidence type="ECO:0000256" key="7">
    <source>
        <dbReference type="ARBA" id="ARBA00023186"/>
    </source>
</evidence>
<proteinExistence type="inferred from homology"/>
<keyword evidence="4" id="KW-0812">Transmembrane</keyword>
<dbReference type="RefSeq" id="WP_285232534.1">
    <property type="nucleotide sequence ID" value="NZ_CP116346.1"/>
</dbReference>
<evidence type="ECO:0000256" key="10">
    <source>
        <dbReference type="ARBA" id="ARBA00042775"/>
    </source>
</evidence>
<gene>
    <name evidence="13" type="ORF">PFX98_21575</name>
</gene>
<dbReference type="GO" id="GO:0005886">
    <property type="term" value="C:plasma membrane"/>
    <property type="evidence" value="ECO:0007669"/>
    <property type="project" value="UniProtKB-SubCell"/>
</dbReference>
<organism evidence="13 14">
    <name type="scientific">Paucibacter sediminis</name>
    <dbReference type="NCBI Taxonomy" id="3019553"/>
    <lineage>
        <taxon>Bacteria</taxon>
        <taxon>Pseudomonadati</taxon>
        <taxon>Pseudomonadota</taxon>
        <taxon>Betaproteobacteria</taxon>
        <taxon>Burkholderiales</taxon>
        <taxon>Sphaerotilaceae</taxon>
        <taxon>Roseateles</taxon>
    </lineage>
</organism>
<comment type="subcellular location">
    <subcellularLocation>
        <location evidence="1">Cell inner membrane</location>
        <topology evidence="1">Single-pass type II membrane protein</topology>
        <orientation evidence="1">Periplasmic side</orientation>
    </subcellularLocation>
</comment>
<evidence type="ECO:0000256" key="3">
    <source>
        <dbReference type="ARBA" id="ARBA00022519"/>
    </source>
</evidence>
<accession>A0AA95SMI6</accession>
<dbReference type="GO" id="GO:0003755">
    <property type="term" value="F:peptidyl-prolyl cis-trans isomerase activity"/>
    <property type="evidence" value="ECO:0007669"/>
    <property type="project" value="UniProtKB-KW"/>
</dbReference>
<keyword evidence="5" id="KW-1133">Transmembrane helix</keyword>
<keyword evidence="7" id="KW-0143">Chaperone</keyword>
<dbReference type="InterPro" id="IPR000297">
    <property type="entry name" value="PPIase_PpiC"/>
</dbReference>
<evidence type="ECO:0000259" key="12">
    <source>
        <dbReference type="PROSITE" id="PS50198"/>
    </source>
</evidence>
<comment type="similarity">
    <text evidence="8">Belongs to the PpiD chaperone family.</text>
</comment>
<evidence type="ECO:0000256" key="4">
    <source>
        <dbReference type="ARBA" id="ARBA00022692"/>
    </source>
</evidence>
<evidence type="ECO:0000313" key="14">
    <source>
        <dbReference type="Proteomes" id="UP001177769"/>
    </source>
</evidence>
<keyword evidence="11" id="KW-0697">Rotamase</keyword>
<dbReference type="SUPFAM" id="SSF54534">
    <property type="entry name" value="FKBP-like"/>
    <property type="match status" value="1"/>
</dbReference>
<dbReference type="PANTHER" id="PTHR47529:SF1">
    <property type="entry name" value="PERIPLASMIC CHAPERONE PPID"/>
    <property type="match status" value="1"/>
</dbReference>
<dbReference type="InterPro" id="IPR052029">
    <property type="entry name" value="PpiD_chaperone"/>
</dbReference>
<feature type="domain" description="PpiC" evidence="12">
    <location>
        <begin position="267"/>
        <end position="370"/>
    </location>
</feature>
<name>A0AA95SMI6_9BURK</name>
<dbReference type="PANTHER" id="PTHR47529">
    <property type="entry name" value="PEPTIDYL-PROLYL CIS-TRANS ISOMERASE D"/>
    <property type="match status" value="1"/>
</dbReference>
<dbReference type="KEGG" id="pais:PFX98_21575"/>
<evidence type="ECO:0000256" key="9">
    <source>
        <dbReference type="ARBA" id="ARBA00040743"/>
    </source>
</evidence>
<keyword evidence="11" id="KW-0413">Isomerase</keyword>
<evidence type="ECO:0000256" key="2">
    <source>
        <dbReference type="ARBA" id="ARBA00022475"/>
    </source>
</evidence>
<dbReference type="InterPro" id="IPR027304">
    <property type="entry name" value="Trigger_fact/SurA_dom_sf"/>
</dbReference>
<reference evidence="13" key="1">
    <citation type="submission" date="2023-01" db="EMBL/GenBank/DDBJ databases">
        <title>Whole genome sequence of Paucibacter sp. S2-9 isolated from pond sediment.</title>
        <authorList>
            <person name="Jung J.Y."/>
        </authorList>
    </citation>
    <scope>NUCLEOTIDE SEQUENCE</scope>
    <source>
        <strain evidence="13">S2-9</strain>
    </source>
</reference>
<evidence type="ECO:0000313" key="13">
    <source>
        <dbReference type="EMBL" id="WIT11452.1"/>
    </source>
</evidence>
<sequence>MFDFVRKHNRLFQFLLLILILPSFVLLGVEGYTRFMDGSNAGVASVDGRKITQVEWDAAHRDQVERIRRQSPNVDPKLLDAPEVRKEALEGLVRERVLQAAAQAQHLVISDERLQSLFRSDPQFAFLRNPDGSVNKGMLAAQGMNSEIFAYRLRQDLTLRQVLQPISASGLGGNASAALAFDALLQRREVQVQRFDPKDFAAKLAPSDAELEAFYKDPKNSAQFQLPESANIEYVVLDAEALKAGASFSEEDLRKYYEENQSRYSVAEERRASHILIKAEKSAAADERAKAKAKAEALLAQARKNPAGFADLAKANSQDEGSATRGGDVDFFGRGAMVKPFEDAAFALKQGEISNVIETDYGYHIIHLTGVRGGDKRSFESVRAEVEAEVRKALAQKRYAEVAEQFSNTAYEQSDSLKPVAEKLKLTIQTATVQRSPAPGATGPLASAKLLEAVFGVEALRNKRNTEAVETGSSQLVSARVVQHNPARLQALADVLPQVREQLLRKLSRELAAKAGQERLAALQKADDVAGLDAAMLVSRAQPGKLSGKALEAVLRADVSKLPTHVGVDTEDGSYLVVRISKIEARDPAVVDAKRAQAQYTQAWTAAEGQAFYGALKAHHKATLKVSAVAAAASAASN</sequence>